<protein>
    <recommendedName>
        <fullName evidence="1">SnoaL-like domain-containing protein</fullName>
    </recommendedName>
</protein>
<dbReference type="Pfam" id="PF12680">
    <property type="entry name" value="SnoaL_2"/>
    <property type="match status" value="1"/>
</dbReference>
<dbReference type="Gene3D" id="3.10.450.50">
    <property type="match status" value="1"/>
</dbReference>
<dbReference type="STRING" id="1579979.WM2015_2059"/>
<dbReference type="KEGG" id="wma:WM2015_2059"/>
<dbReference type="OrthoDB" id="1115105at2"/>
<dbReference type="InterPro" id="IPR037401">
    <property type="entry name" value="SnoaL-like"/>
</dbReference>
<dbReference type="Proteomes" id="UP000066624">
    <property type="component" value="Chromosome"/>
</dbReference>
<gene>
    <name evidence="2" type="ORF">WM2015_2059</name>
</gene>
<proteinExistence type="predicted"/>
<evidence type="ECO:0000313" key="3">
    <source>
        <dbReference type="Proteomes" id="UP000066624"/>
    </source>
</evidence>
<sequence>MSRRTIRTLVFIVIASLITIGCLARGGTMSNFDESEYDGAMQRFQGSTEAIDEGVQAFVAAYGDLTQADLRERMTALYAPELYFNDTIHTFNDREALVDYMSRTGDSLEQSSVDVKQVLRDGNDVFLRWSMEFRSSVAGKDIHSRSIGMTHLRFDGAGRVVLHQDFWDSGHALYAQLPVVGFFVRRAHNRM</sequence>
<evidence type="ECO:0000313" key="2">
    <source>
        <dbReference type="EMBL" id="AKS42424.1"/>
    </source>
</evidence>
<dbReference type="RefSeq" id="WP_049725985.1">
    <property type="nucleotide sequence ID" value="NZ_CP012154.1"/>
</dbReference>
<feature type="domain" description="SnoaL-like" evidence="1">
    <location>
        <begin position="56"/>
        <end position="163"/>
    </location>
</feature>
<dbReference type="SUPFAM" id="SSF54427">
    <property type="entry name" value="NTF2-like"/>
    <property type="match status" value="1"/>
</dbReference>
<name>A0A0K0XXJ7_9GAMM</name>
<dbReference type="PROSITE" id="PS51257">
    <property type="entry name" value="PROKAR_LIPOPROTEIN"/>
    <property type="match status" value="1"/>
</dbReference>
<dbReference type="InterPro" id="IPR032710">
    <property type="entry name" value="NTF2-like_dom_sf"/>
</dbReference>
<organism evidence="2 3">
    <name type="scientific">Wenzhouxiangella marina</name>
    <dbReference type="NCBI Taxonomy" id="1579979"/>
    <lineage>
        <taxon>Bacteria</taxon>
        <taxon>Pseudomonadati</taxon>
        <taxon>Pseudomonadota</taxon>
        <taxon>Gammaproteobacteria</taxon>
        <taxon>Chromatiales</taxon>
        <taxon>Wenzhouxiangellaceae</taxon>
        <taxon>Wenzhouxiangella</taxon>
    </lineage>
</organism>
<keyword evidence="3" id="KW-1185">Reference proteome</keyword>
<dbReference type="EMBL" id="CP012154">
    <property type="protein sequence ID" value="AKS42424.1"/>
    <property type="molecule type" value="Genomic_DNA"/>
</dbReference>
<reference evidence="2 3" key="1">
    <citation type="submission" date="2015-07" db="EMBL/GenBank/DDBJ databases">
        <authorList>
            <person name="Noorani M."/>
        </authorList>
    </citation>
    <scope>NUCLEOTIDE SEQUENCE [LARGE SCALE GENOMIC DNA]</scope>
    <source>
        <strain evidence="2 3">KCTC 42284</strain>
    </source>
</reference>
<accession>A0A0K0XXJ7</accession>
<dbReference type="AlphaFoldDB" id="A0A0K0XXJ7"/>
<evidence type="ECO:0000259" key="1">
    <source>
        <dbReference type="Pfam" id="PF12680"/>
    </source>
</evidence>